<evidence type="ECO:0000313" key="2">
    <source>
        <dbReference type="EMBL" id="WWM70860.1"/>
    </source>
</evidence>
<accession>A0ABZ2G4W2</accession>
<dbReference type="RefSeq" id="WP_338503990.1">
    <property type="nucleotide sequence ID" value="NZ_CP145607.1"/>
</dbReference>
<dbReference type="Pfam" id="PF04002">
    <property type="entry name" value="RadC"/>
    <property type="match status" value="1"/>
</dbReference>
<evidence type="ECO:0000313" key="3">
    <source>
        <dbReference type="Proteomes" id="UP001382935"/>
    </source>
</evidence>
<sequence length="151" mass="16317">MTQDIAGSRSDHKVVPHRLRLPGRSQAIAYVRLLAQDDIFPVIRAVFVDRESRHLATIKIAEGEGEIAALSPHSVLESAFAATAAGIILVRSPGKLGSRAVGSTEIGKVFHMKELGETCAIHLLDYILLPGTSASRDDQSLRGQNQRGRGR</sequence>
<evidence type="ECO:0000259" key="1">
    <source>
        <dbReference type="Pfam" id="PF04002"/>
    </source>
</evidence>
<organism evidence="2 3">
    <name type="scientific">Sphingomonas kaistensis</name>
    <dbReference type="NCBI Taxonomy" id="298708"/>
    <lineage>
        <taxon>Bacteria</taxon>
        <taxon>Pseudomonadati</taxon>
        <taxon>Pseudomonadota</taxon>
        <taxon>Alphaproteobacteria</taxon>
        <taxon>Sphingomonadales</taxon>
        <taxon>Sphingomonadaceae</taxon>
        <taxon>Sphingomonas</taxon>
    </lineage>
</organism>
<dbReference type="EMBL" id="CP145607">
    <property type="protein sequence ID" value="WWM70860.1"/>
    <property type="molecule type" value="Genomic_DNA"/>
</dbReference>
<feature type="domain" description="RadC-like JAB" evidence="1">
    <location>
        <begin position="41"/>
        <end position="130"/>
    </location>
</feature>
<keyword evidence="3" id="KW-1185">Reference proteome</keyword>
<name>A0ABZ2G4W2_9SPHN</name>
<proteinExistence type="predicted"/>
<dbReference type="Proteomes" id="UP001382935">
    <property type="component" value="Chromosome"/>
</dbReference>
<reference evidence="2 3" key="1">
    <citation type="submission" date="2024-02" db="EMBL/GenBank/DDBJ databases">
        <title>Full genome sequence of Sphingomonas kaistensis.</title>
        <authorList>
            <person name="Poletto B.L."/>
            <person name="Silva G."/>
            <person name="Galante D."/>
            <person name="Campos K.R."/>
            <person name="Santos M.B.N."/>
            <person name="Sacchi C.T."/>
        </authorList>
    </citation>
    <scope>NUCLEOTIDE SEQUENCE [LARGE SCALE GENOMIC DNA]</scope>
    <source>
        <strain evidence="2 3">MA4R</strain>
    </source>
</reference>
<gene>
    <name evidence="2" type="ORF">V6R86_09280</name>
</gene>
<dbReference type="InterPro" id="IPR025657">
    <property type="entry name" value="RadC_JAB"/>
</dbReference>
<protein>
    <submittedName>
        <fullName evidence="2">JAB domain-containing protein</fullName>
    </submittedName>
</protein>